<keyword evidence="2" id="KW-0472">Membrane</keyword>
<proteinExistence type="predicted"/>
<accession>A0A1E3AMM9</accession>
<feature type="domain" description="DZANK-type" evidence="3">
    <location>
        <begin position="3"/>
        <end position="51"/>
    </location>
</feature>
<name>A0A1E3AMM9_9FIRM</name>
<dbReference type="InterPro" id="IPR038587">
    <property type="entry name" value="Ribosomal_eL40_sf"/>
</dbReference>
<keyword evidence="2" id="KW-1133">Transmembrane helix</keyword>
<dbReference type="EMBL" id="MCGI01000004">
    <property type="protein sequence ID" value="ODM09939.1"/>
    <property type="molecule type" value="Genomic_DNA"/>
</dbReference>
<evidence type="ECO:0000259" key="3">
    <source>
        <dbReference type="Pfam" id="PF12773"/>
    </source>
</evidence>
<dbReference type="Pfam" id="PF12773">
    <property type="entry name" value="DZR"/>
    <property type="match status" value="1"/>
</dbReference>
<evidence type="ECO:0000313" key="5">
    <source>
        <dbReference type="Proteomes" id="UP000095003"/>
    </source>
</evidence>
<feature type="coiled-coil region" evidence="1">
    <location>
        <begin position="87"/>
        <end position="123"/>
    </location>
</feature>
<evidence type="ECO:0000256" key="1">
    <source>
        <dbReference type="SAM" id="Coils"/>
    </source>
</evidence>
<keyword evidence="2" id="KW-0812">Transmembrane</keyword>
<protein>
    <submittedName>
        <fullName evidence="4">Double zinc ribbon</fullName>
    </submittedName>
</protein>
<feature type="transmembrane region" description="Helical" evidence="2">
    <location>
        <begin position="66"/>
        <end position="87"/>
    </location>
</feature>
<evidence type="ECO:0000313" key="4">
    <source>
        <dbReference type="EMBL" id="ODM09939.1"/>
    </source>
</evidence>
<gene>
    <name evidence="4" type="ORF">BEH84_04307</name>
</gene>
<evidence type="ECO:0000256" key="2">
    <source>
        <dbReference type="SAM" id="Phobius"/>
    </source>
</evidence>
<sequence length="274" mass="30629">MNCRFCGAEVEEGAKFCQKCGKNLEEVSDKKNCPKCGSELEKDAKFCLKCGYSMEKKAAGNGKKKLIIGIVALIAVICIGGGIGVVVHQKAVEKERYEQELAAERERQEAERARQELINAYGAKAMELNNAINGTENNFNLLSSMYDTSTGINTGLLGPDFFTDYVEGLCSSEINTEKDRKREIDKIYTELQDIGCDEEEVKELKKAMEDYYYAYCERYSFLVEGDFSVNNFKAKEETSKKDFTDKAAVVKSLIRNVNTLGTTEESEIEEGSTL</sequence>
<dbReference type="InterPro" id="IPR025874">
    <property type="entry name" value="DZR"/>
</dbReference>
<reference evidence="4 5" key="1">
    <citation type="submission" date="2016-07" db="EMBL/GenBank/DDBJ databases">
        <title>Characterization of isolates of Eisenbergiella tayi derived from blood cultures, using whole genome sequencing.</title>
        <authorList>
            <person name="Burdz T."/>
            <person name="Wiebe D."/>
            <person name="Huynh C."/>
            <person name="Bernard K."/>
        </authorList>
    </citation>
    <scope>NUCLEOTIDE SEQUENCE [LARGE SCALE GENOMIC DNA]</scope>
    <source>
        <strain evidence="4 5">NML 120489</strain>
    </source>
</reference>
<dbReference type="AlphaFoldDB" id="A0A1E3AMM9"/>
<dbReference type="GeneID" id="93302258"/>
<dbReference type="Proteomes" id="UP000095003">
    <property type="component" value="Unassembled WGS sequence"/>
</dbReference>
<organism evidence="4 5">
    <name type="scientific">Eisenbergiella tayi</name>
    <dbReference type="NCBI Taxonomy" id="1432052"/>
    <lineage>
        <taxon>Bacteria</taxon>
        <taxon>Bacillati</taxon>
        <taxon>Bacillota</taxon>
        <taxon>Clostridia</taxon>
        <taxon>Lachnospirales</taxon>
        <taxon>Lachnospiraceae</taxon>
        <taxon>Eisenbergiella</taxon>
    </lineage>
</organism>
<dbReference type="Gene3D" id="4.10.1060.50">
    <property type="match status" value="1"/>
</dbReference>
<dbReference type="RefSeq" id="WP_016359783.1">
    <property type="nucleotide sequence ID" value="NZ_CABMHK010000119.1"/>
</dbReference>
<keyword evidence="1" id="KW-0175">Coiled coil</keyword>
<comment type="caution">
    <text evidence="4">The sequence shown here is derived from an EMBL/GenBank/DDBJ whole genome shotgun (WGS) entry which is preliminary data.</text>
</comment>